<dbReference type="InterPro" id="IPR000037">
    <property type="entry name" value="SsrA-bd_prot"/>
</dbReference>
<gene>
    <name evidence="3 4" type="primary">smpB</name>
    <name evidence="4" type="ORF">ERCIKOCA2762_574</name>
</gene>
<comment type="subcellular location">
    <subcellularLocation>
        <location evidence="3">Cytoplasm</location>
    </subcellularLocation>
    <text evidence="3">The tmRNA-SmpB complex associates with stalled 70S ribosomes.</text>
</comment>
<evidence type="ECO:0000313" key="4">
    <source>
        <dbReference type="EMBL" id="VFP83324.1"/>
    </source>
</evidence>
<dbReference type="PANTHER" id="PTHR30308:SF2">
    <property type="entry name" value="SSRA-BINDING PROTEIN"/>
    <property type="match status" value="1"/>
</dbReference>
<dbReference type="EMBL" id="LR217715">
    <property type="protein sequence ID" value="VFP83324.1"/>
    <property type="molecule type" value="Genomic_DNA"/>
</dbReference>
<evidence type="ECO:0000256" key="2">
    <source>
        <dbReference type="ARBA" id="ARBA00022884"/>
    </source>
</evidence>
<dbReference type="HAMAP" id="MF_00023">
    <property type="entry name" value="SmpB"/>
    <property type="match status" value="1"/>
</dbReference>
<dbReference type="InterPro" id="IPR020081">
    <property type="entry name" value="SsrA-bd_prot_CS"/>
</dbReference>
<protein>
    <recommendedName>
        <fullName evidence="3">SsrA-binding protein</fullName>
    </recommendedName>
    <alternativeName>
        <fullName evidence="3">Small protein B</fullName>
    </alternativeName>
</protein>
<dbReference type="PROSITE" id="PS01317">
    <property type="entry name" value="SSRP"/>
    <property type="match status" value="1"/>
</dbReference>
<dbReference type="GO" id="GO:0005829">
    <property type="term" value="C:cytosol"/>
    <property type="evidence" value="ECO:0007669"/>
    <property type="project" value="TreeGrafter"/>
</dbReference>
<accession>A0A451DAP4</accession>
<sequence>MKKVNNSVSTIITTNKYAYYSYFIEKEFNAGLLLQGWEVKSLRAGQVNISDSYIILRNNEAFLFGSKFQALRVASSCVACETARSRKLLLKKNEINELCSTVHQHGYSAIALSLFWQRAWVKLKVGVGKGKKQYDKRRSMKDQEWKLAQARILKNK</sequence>
<reference evidence="4 5" key="1">
    <citation type="submission" date="2019-02" db="EMBL/GenBank/DDBJ databases">
        <authorList>
            <person name="Manzano-Marin A."/>
            <person name="Manzano-Marin A."/>
        </authorList>
    </citation>
    <scope>NUCLEOTIDE SEQUENCE [LARGE SCALE GENOMIC DNA]</scope>
    <source>
        <strain evidence="4 5">ErCikochiana</strain>
    </source>
</reference>
<evidence type="ECO:0000313" key="5">
    <source>
        <dbReference type="Proteomes" id="UP000294368"/>
    </source>
</evidence>
<dbReference type="CDD" id="cd09294">
    <property type="entry name" value="SmpB"/>
    <property type="match status" value="1"/>
</dbReference>
<dbReference type="NCBIfam" id="TIGR00086">
    <property type="entry name" value="smpB"/>
    <property type="match status" value="1"/>
</dbReference>
<dbReference type="PANTHER" id="PTHR30308">
    <property type="entry name" value="TMRNA-BINDING COMPONENT OF TRANS-TRANSLATION TAGGING COMPLEX"/>
    <property type="match status" value="1"/>
</dbReference>
<dbReference type="GO" id="GO:0070929">
    <property type="term" value="P:trans-translation"/>
    <property type="evidence" value="ECO:0007669"/>
    <property type="project" value="UniProtKB-UniRule"/>
</dbReference>
<keyword evidence="2 3" id="KW-0694">RNA-binding</keyword>
<dbReference type="GO" id="GO:0003723">
    <property type="term" value="F:RNA binding"/>
    <property type="evidence" value="ECO:0007669"/>
    <property type="project" value="UniProtKB-UniRule"/>
</dbReference>
<dbReference type="GO" id="GO:0070930">
    <property type="term" value="P:trans-translation-dependent protein tagging"/>
    <property type="evidence" value="ECO:0007669"/>
    <property type="project" value="TreeGrafter"/>
</dbReference>
<evidence type="ECO:0000256" key="3">
    <source>
        <dbReference type="HAMAP-Rule" id="MF_00023"/>
    </source>
</evidence>
<dbReference type="AlphaFoldDB" id="A0A451DAP4"/>
<proteinExistence type="inferred from homology"/>
<evidence type="ECO:0000256" key="1">
    <source>
        <dbReference type="ARBA" id="ARBA00022490"/>
    </source>
</evidence>
<dbReference type="Gene3D" id="2.40.280.10">
    <property type="match status" value="1"/>
</dbReference>
<dbReference type="InterPro" id="IPR023620">
    <property type="entry name" value="SmpB"/>
</dbReference>
<name>A0A451DAP4_9GAMM</name>
<dbReference type="Proteomes" id="UP000294368">
    <property type="component" value="Chromosome"/>
</dbReference>
<dbReference type="Pfam" id="PF01668">
    <property type="entry name" value="SmpB"/>
    <property type="match status" value="1"/>
</dbReference>
<keyword evidence="1 3" id="KW-0963">Cytoplasm</keyword>
<comment type="function">
    <text evidence="3">Required for rescue of stalled ribosomes mediated by trans-translation. Binds to transfer-messenger RNA (tmRNA), required for stable association of tmRNA with ribosomes. tmRNA and SmpB together mimic tRNA shape, replacing the anticodon stem-loop with SmpB. tmRNA is encoded by the ssrA gene; the 2 termini fold to resemble tRNA(Ala) and it encodes a 'tag peptide', a short internal open reading frame. During trans-translation Ala-aminoacylated tmRNA acts like a tRNA, entering the A-site of stalled ribosomes, displacing the stalled mRNA. The ribosome then switches to translate the ORF on the tmRNA; the nascent peptide is terminated with the 'tag peptide' encoded by the tmRNA and targeted for degradation. The ribosome is freed to recommence translation, which seems to be the essential function of trans-translation.</text>
</comment>
<organism evidence="4 5">
    <name type="scientific">Candidatus Erwinia haradaeae</name>
    <dbReference type="NCBI Taxonomy" id="1922217"/>
    <lineage>
        <taxon>Bacteria</taxon>
        <taxon>Pseudomonadati</taxon>
        <taxon>Pseudomonadota</taxon>
        <taxon>Gammaproteobacteria</taxon>
        <taxon>Enterobacterales</taxon>
        <taxon>Erwiniaceae</taxon>
        <taxon>Erwinia</taxon>
    </lineage>
</organism>
<dbReference type="SUPFAM" id="SSF74982">
    <property type="entry name" value="Small protein B (SmpB)"/>
    <property type="match status" value="1"/>
</dbReference>
<comment type="similarity">
    <text evidence="3">Belongs to the SmpB family.</text>
</comment>
<dbReference type="NCBIfam" id="NF003843">
    <property type="entry name" value="PRK05422.1"/>
    <property type="match status" value="1"/>
</dbReference>